<sequence>MWDIAVMCYNSKLYSKDDVKVYVRAGFGTPDQYKELVGEDYESVATNE</sequence>
<dbReference type="RefSeq" id="WP_129303200.1">
    <property type="nucleotide sequence ID" value="NZ_QZFR01000007.1"/>
</dbReference>
<comment type="caution">
    <text evidence="1">The sequence shown here is derived from an EMBL/GenBank/DDBJ whole genome shotgun (WGS) entry which is preliminary data.</text>
</comment>
<evidence type="ECO:0000313" key="2">
    <source>
        <dbReference type="Proteomes" id="UP000289316"/>
    </source>
</evidence>
<dbReference type="AlphaFoldDB" id="A0A4Q2AYL7"/>
<dbReference type="OrthoDB" id="2313962at2"/>
<reference evidence="1 2" key="1">
    <citation type="submission" date="2018-09" db="EMBL/GenBank/DDBJ databases">
        <title>Murine metabolic-syndrome-specific gut microbial biobank.</title>
        <authorList>
            <person name="Liu C."/>
        </authorList>
    </citation>
    <scope>NUCLEOTIDE SEQUENCE [LARGE SCALE GENOMIC DNA]</scope>
    <source>
        <strain evidence="1 2">C-30</strain>
    </source>
</reference>
<evidence type="ECO:0000313" key="1">
    <source>
        <dbReference type="EMBL" id="RXV75238.1"/>
    </source>
</evidence>
<dbReference type="EMBL" id="QZFR01000007">
    <property type="protein sequence ID" value="RXV75238.1"/>
    <property type="molecule type" value="Genomic_DNA"/>
</dbReference>
<dbReference type="InterPro" id="IPR010022">
    <property type="entry name" value="XkdX"/>
</dbReference>
<organism evidence="1 2">
    <name type="scientific">Ligilactobacillus murinus</name>
    <dbReference type="NCBI Taxonomy" id="1622"/>
    <lineage>
        <taxon>Bacteria</taxon>
        <taxon>Bacillati</taxon>
        <taxon>Bacillota</taxon>
        <taxon>Bacilli</taxon>
        <taxon>Lactobacillales</taxon>
        <taxon>Lactobacillaceae</taxon>
        <taxon>Ligilactobacillus</taxon>
    </lineage>
</organism>
<name>A0A4Q2AYL7_9LACO</name>
<gene>
    <name evidence="1" type="ORF">D6C19_01990</name>
</gene>
<dbReference type="Proteomes" id="UP000289316">
    <property type="component" value="Unassembled WGS sequence"/>
</dbReference>
<dbReference type="Pfam" id="PF09693">
    <property type="entry name" value="Phage_XkdX"/>
    <property type="match status" value="1"/>
</dbReference>
<accession>A0A4Q2AYL7</accession>
<proteinExistence type="predicted"/>
<protein>
    <submittedName>
        <fullName evidence="1">XkdX family protein</fullName>
    </submittedName>
</protein>